<sequence>MTAKKTEIYSGPVEGARAGVLEALGGAFAAPPAPGRQLTDDEKTFIARVAPHFMAGKTLEEAAAAVVKDDERLWLTAMEDSDVGRAIRDELARKVHAAARARR</sequence>
<gene>
    <name evidence="1" type="ORF">SAMN05444164_0709</name>
</gene>
<evidence type="ECO:0000313" key="1">
    <source>
        <dbReference type="EMBL" id="SEB97846.1"/>
    </source>
</evidence>
<dbReference type="AlphaFoldDB" id="A0A1H4NRG5"/>
<organism evidence="1 2">
    <name type="scientific">Bradyrhizobium erythrophlei</name>
    <dbReference type="NCBI Taxonomy" id="1437360"/>
    <lineage>
        <taxon>Bacteria</taxon>
        <taxon>Pseudomonadati</taxon>
        <taxon>Pseudomonadota</taxon>
        <taxon>Alphaproteobacteria</taxon>
        <taxon>Hyphomicrobiales</taxon>
        <taxon>Nitrobacteraceae</taxon>
        <taxon>Bradyrhizobium</taxon>
    </lineage>
</organism>
<dbReference type="Proteomes" id="UP000198992">
    <property type="component" value="Unassembled WGS sequence"/>
</dbReference>
<dbReference type="EMBL" id="FNTH01000001">
    <property type="protein sequence ID" value="SEB97846.1"/>
    <property type="molecule type" value="Genomic_DNA"/>
</dbReference>
<accession>A0A1H4NRG5</accession>
<reference evidence="1 2" key="1">
    <citation type="submission" date="2016-10" db="EMBL/GenBank/DDBJ databases">
        <authorList>
            <person name="de Groot N.N."/>
        </authorList>
    </citation>
    <scope>NUCLEOTIDE SEQUENCE [LARGE SCALE GENOMIC DNA]</scope>
    <source>
        <strain evidence="1 2">MT12</strain>
    </source>
</reference>
<dbReference type="RefSeq" id="WP_092114284.1">
    <property type="nucleotide sequence ID" value="NZ_FNTH01000001.1"/>
</dbReference>
<protein>
    <submittedName>
        <fullName evidence="1">Uncharacterized protein</fullName>
    </submittedName>
</protein>
<evidence type="ECO:0000313" key="2">
    <source>
        <dbReference type="Proteomes" id="UP000198992"/>
    </source>
</evidence>
<proteinExistence type="predicted"/>
<name>A0A1H4NRG5_9BRAD</name>